<dbReference type="Pfam" id="PF07352">
    <property type="entry name" value="Phage_Mu_Gam"/>
    <property type="match status" value="1"/>
</dbReference>
<protein>
    <submittedName>
        <fullName evidence="1">Host-nuclease inhibitor Gam family protein</fullName>
    </submittedName>
</protein>
<dbReference type="EMBL" id="CP129015">
    <property type="protein sequence ID" value="WLR44518.1"/>
    <property type="molecule type" value="Genomic_DNA"/>
</dbReference>
<dbReference type="Proteomes" id="UP001197974">
    <property type="component" value="Plasmid unnamed2"/>
</dbReference>
<accession>A0ABY9K1E2</accession>
<geneLocation type="plasmid" evidence="1 2">
    <name>unnamed2</name>
</geneLocation>
<name>A0ABY9K1E2_9BACI</name>
<reference evidence="1 2" key="1">
    <citation type="submission" date="2023-06" db="EMBL/GenBank/DDBJ databases">
        <title>Five Gram-positive bacteria isolated from mangrove sediments in Shenzhen, Guangdong, China.</title>
        <authorList>
            <person name="Yu S."/>
            <person name="Zheng W."/>
            <person name="Huang Y."/>
        </authorList>
    </citation>
    <scope>NUCLEOTIDE SEQUENCE [LARGE SCALE GENOMIC DNA]</scope>
    <source>
        <strain evidence="1 2">SaN35-3</strain>
        <plasmid evidence="1 2">unnamed2</plasmid>
    </source>
</reference>
<dbReference type="RefSeq" id="WP_226540811.1">
    <property type="nucleotide sequence ID" value="NZ_CP129015.1"/>
</dbReference>
<keyword evidence="2" id="KW-1185">Reference proteome</keyword>
<dbReference type="InterPro" id="IPR009951">
    <property type="entry name" value="Host-nuc_inhib_Gam"/>
</dbReference>
<gene>
    <name evidence="1" type="ORF">LC087_19315</name>
</gene>
<sequence length="189" mass="21990">MNPLLKTEIDDWNIDWAEEQQDEVKQRYQISGIDSLNWAFRKLSAFKAQEAEIEQLAKIEHERIEQWETQQKRGLQQDIQFFETLINEYHANVLEEDPKQKTLSTPYGRSKSRRTKCQPDKADEQALLQYIKTNDLQGFIKESVKWADLKKTLKVAETSEGMAVIDENGQVVEGAVVKPESITYKVEVD</sequence>
<evidence type="ECO:0000313" key="2">
    <source>
        <dbReference type="Proteomes" id="UP001197974"/>
    </source>
</evidence>
<dbReference type="SUPFAM" id="SSF161266">
    <property type="entry name" value="Gam-like"/>
    <property type="match status" value="1"/>
</dbReference>
<keyword evidence="1" id="KW-0614">Plasmid</keyword>
<evidence type="ECO:0000313" key="1">
    <source>
        <dbReference type="EMBL" id="WLR44518.1"/>
    </source>
</evidence>
<organism evidence="1 2">
    <name type="scientific">Bacillus carboniphilus</name>
    <dbReference type="NCBI Taxonomy" id="86663"/>
    <lineage>
        <taxon>Bacteria</taxon>
        <taxon>Bacillati</taxon>
        <taxon>Bacillota</taxon>
        <taxon>Bacilli</taxon>
        <taxon>Bacillales</taxon>
        <taxon>Bacillaceae</taxon>
        <taxon>Bacillus</taxon>
    </lineage>
</organism>
<proteinExistence type="predicted"/>